<organism evidence="2 3">
    <name type="scientific">Trypanosoma theileri</name>
    <dbReference type="NCBI Taxonomy" id="67003"/>
    <lineage>
        <taxon>Eukaryota</taxon>
        <taxon>Discoba</taxon>
        <taxon>Euglenozoa</taxon>
        <taxon>Kinetoplastea</taxon>
        <taxon>Metakinetoplastina</taxon>
        <taxon>Trypanosomatida</taxon>
        <taxon>Trypanosomatidae</taxon>
        <taxon>Trypanosoma</taxon>
    </lineage>
</organism>
<dbReference type="RefSeq" id="XP_028887145.1">
    <property type="nucleotide sequence ID" value="XM_029021723.1"/>
</dbReference>
<comment type="caution">
    <text evidence="2">The sequence shown here is derived from an EMBL/GenBank/DDBJ whole genome shotgun (WGS) entry which is preliminary data.</text>
</comment>
<proteinExistence type="predicted"/>
<dbReference type="GeneID" id="39981503"/>
<feature type="region of interest" description="Disordered" evidence="1">
    <location>
        <begin position="1"/>
        <end position="66"/>
    </location>
</feature>
<reference evidence="2 3" key="1">
    <citation type="submission" date="2017-03" db="EMBL/GenBank/DDBJ databases">
        <title>An alternative strategy for trypanosome survival in the mammalian bloodstream revealed through genome and transcriptome analysis of the ubiquitous bovine parasite Trypanosoma (Megatrypanum) theileri.</title>
        <authorList>
            <person name="Kelly S."/>
            <person name="Ivens A."/>
            <person name="Mott A."/>
            <person name="O'Neill E."/>
            <person name="Emms D."/>
            <person name="Macleod O."/>
            <person name="Voorheis P."/>
            <person name="Matthews J."/>
            <person name="Matthews K."/>
            <person name="Carrington M."/>
        </authorList>
    </citation>
    <scope>NUCLEOTIDE SEQUENCE [LARGE SCALE GENOMIC DNA]</scope>
    <source>
        <strain evidence="2">Edinburgh</strain>
    </source>
</reference>
<feature type="compositionally biased region" description="Low complexity" evidence="1">
    <location>
        <begin position="56"/>
        <end position="66"/>
    </location>
</feature>
<name>A0A1X0P917_9TRYP</name>
<feature type="compositionally biased region" description="Polar residues" evidence="1">
    <location>
        <begin position="41"/>
        <end position="55"/>
    </location>
</feature>
<feature type="compositionally biased region" description="Basic residues" evidence="1">
    <location>
        <begin position="1"/>
        <end position="10"/>
    </location>
</feature>
<dbReference type="OrthoDB" id="247073at2759"/>
<evidence type="ECO:0000313" key="3">
    <source>
        <dbReference type="Proteomes" id="UP000192257"/>
    </source>
</evidence>
<dbReference type="Proteomes" id="UP000192257">
    <property type="component" value="Unassembled WGS sequence"/>
</dbReference>
<dbReference type="VEuPathDB" id="TriTrypDB:TM35_000024050"/>
<evidence type="ECO:0000256" key="1">
    <source>
        <dbReference type="SAM" id="MobiDB-lite"/>
    </source>
</evidence>
<accession>A0A1X0P917</accession>
<dbReference type="EMBL" id="NBCO01000002">
    <property type="protein sequence ID" value="ORC93079.1"/>
    <property type="molecule type" value="Genomic_DNA"/>
</dbReference>
<gene>
    <name evidence="2" type="ORF">TM35_000024050</name>
</gene>
<protein>
    <submittedName>
        <fullName evidence="2">Uncharacterized protein</fullName>
    </submittedName>
</protein>
<keyword evidence="3" id="KW-1185">Reference proteome</keyword>
<sequence length="440" mass="49659">MRTSSQRRPKSPAASVRAQLRTRTPDIPPWDNSVHAKQRRATSTTRIPSRTTNMLSNSKKNNNHNNDVYRQYEGASLSLQRTPEHTSYENMMSTPAAALAANAPPSVGGFQVELLTQLQDVVVRLSQSAVGEKQRLSHMQQRLDAYAALVREQDHMIDELRGMNIKLQKEKDTLIAFRQQSLNHDFHVMNHLENDGGIDEEVCRAFAQHEGRQSSYGMSFNNSLGTMTPQVRSFVRSLVAQLRDERRKRLEVEEQSSRMIGEQQLTIQRLEDRLRPQTTSLTRNSVFGRVEGTQTSCKNGISTEVSDLINKDHHHPHFPIDRYRSPSRIITTTLVNTASEDAIAVSSNPVSASVRTSTTIHDIHKDEMAEQATLTASPVQPISFPHSRQEVHVSTTPLLSSVRSDVRQEEREVEVPLAIHGTTYEDAESILSNIRRRHGL</sequence>
<evidence type="ECO:0000313" key="2">
    <source>
        <dbReference type="EMBL" id="ORC93079.1"/>
    </source>
</evidence>
<dbReference type="AlphaFoldDB" id="A0A1X0P917"/>